<dbReference type="EMBL" id="BKAJ01000049">
    <property type="protein sequence ID" value="GEP55956.1"/>
    <property type="molecule type" value="Genomic_DNA"/>
</dbReference>
<dbReference type="Proteomes" id="UP000321058">
    <property type="component" value="Unassembled WGS sequence"/>
</dbReference>
<evidence type="ECO:0000256" key="1">
    <source>
        <dbReference type="SAM" id="Phobius"/>
    </source>
</evidence>
<accession>A0A512NAF8</accession>
<comment type="caution">
    <text evidence="2">The sequence shown here is derived from an EMBL/GenBank/DDBJ whole genome shotgun (WGS) entry which is preliminary data.</text>
</comment>
<keyword evidence="1" id="KW-0812">Transmembrane</keyword>
<reference evidence="2 3" key="1">
    <citation type="submission" date="2019-07" db="EMBL/GenBank/DDBJ databases">
        <title>Whole genome shotgun sequence of Reyranella soli NBRC 108950.</title>
        <authorList>
            <person name="Hosoyama A."/>
            <person name="Uohara A."/>
            <person name="Ohji S."/>
            <person name="Ichikawa N."/>
        </authorList>
    </citation>
    <scope>NUCLEOTIDE SEQUENCE [LARGE SCALE GENOMIC DNA]</scope>
    <source>
        <strain evidence="2 3">NBRC 108950</strain>
    </source>
</reference>
<organism evidence="2 3">
    <name type="scientific">Reyranella soli</name>
    <dbReference type="NCBI Taxonomy" id="1230389"/>
    <lineage>
        <taxon>Bacteria</taxon>
        <taxon>Pseudomonadati</taxon>
        <taxon>Pseudomonadota</taxon>
        <taxon>Alphaproteobacteria</taxon>
        <taxon>Hyphomicrobiales</taxon>
        <taxon>Reyranellaceae</taxon>
        <taxon>Reyranella</taxon>
    </lineage>
</organism>
<evidence type="ECO:0000313" key="2">
    <source>
        <dbReference type="EMBL" id="GEP55956.1"/>
    </source>
</evidence>
<keyword evidence="1" id="KW-1133">Transmembrane helix</keyword>
<feature type="transmembrane region" description="Helical" evidence="1">
    <location>
        <begin position="28"/>
        <end position="49"/>
    </location>
</feature>
<proteinExistence type="predicted"/>
<sequence>MLALMAGGVAIIVGLAIATTSKSRLIKAGGYTLTAALIVAVAVAVFTTPTEDPETARAESIVSLLLLVAAGWVGLHASRAYRRK</sequence>
<protein>
    <submittedName>
        <fullName evidence="2">Uncharacterized protein</fullName>
    </submittedName>
</protein>
<gene>
    <name evidence="2" type="ORF">RSO01_31220</name>
</gene>
<dbReference type="AlphaFoldDB" id="A0A512NAF8"/>
<feature type="transmembrane region" description="Helical" evidence="1">
    <location>
        <begin position="61"/>
        <end position="81"/>
    </location>
</feature>
<keyword evidence="3" id="KW-1185">Reference proteome</keyword>
<keyword evidence="1" id="KW-0472">Membrane</keyword>
<name>A0A512NAF8_9HYPH</name>
<evidence type="ECO:0000313" key="3">
    <source>
        <dbReference type="Proteomes" id="UP000321058"/>
    </source>
</evidence>